<reference evidence="1" key="1">
    <citation type="journal article" date="2020" name="Stud. Mycol.">
        <title>101 Dothideomycetes genomes: a test case for predicting lifestyles and emergence of pathogens.</title>
        <authorList>
            <person name="Haridas S."/>
            <person name="Albert R."/>
            <person name="Binder M."/>
            <person name="Bloem J."/>
            <person name="Labutti K."/>
            <person name="Salamov A."/>
            <person name="Andreopoulos B."/>
            <person name="Baker S."/>
            <person name="Barry K."/>
            <person name="Bills G."/>
            <person name="Bluhm B."/>
            <person name="Cannon C."/>
            <person name="Castanera R."/>
            <person name="Culley D."/>
            <person name="Daum C."/>
            <person name="Ezra D."/>
            <person name="Gonzalez J."/>
            <person name="Henrissat B."/>
            <person name="Kuo A."/>
            <person name="Liang C."/>
            <person name="Lipzen A."/>
            <person name="Lutzoni F."/>
            <person name="Magnuson J."/>
            <person name="Mondo S."/>
            <person name="Nolan M."/>
            <person name="Ohm R."/>
            <person name="Pangilinan J."/>
            <person name="Park H.-J."/>
            <person name="Ramirez L."/>
            <person name="Alfaro M."/>
            <person name="Sun H."/>
            <person name="Tritt A."/>
            <person name="Yoshinaga Y."/>
            <person name="Zwiers L.-H."/>
            <person name="Turgeon B."/>
            <person name="Goodwin S."/>
            <person name="Spatafora J."/>
            <person name="Crous P."/>
            <person name="Grigoriev I."/>
        </authorList>
    </citation>
    <scope>NUCLEOTIDE SEQUENCE</scope>
    <source>
        <strain evidence="1">CBS 109.77</strain>
    </source>
</reference>
<organism evidence="1 2">
    <name type="scientific">Melanomma pulvis-pyrius CBS 109.77</name>
    <dbReference type="NCBI Taxonomy" id="1314802"/>
    <lineage>
        <taxon>Eukaryota</taxon>
        <taxon>Fungi</taxon>
        <taxon>Dikarya</taxon>
        <taxon>Ascomycota</taxon>
        <taxon>Pezizomycotina</taxon>
        <taxon>Dothideomycetes</taxon>
        <taxon>Pleosporomycetidae</taxon>
        <taxon>Pleosporales</taxon>
        <taxon>Melanommataceae</taxon>
        <taxon>Melanomma</taxon>
    </lineage>
</organism>
<dbReference type="AlphaFoldDB" id="A0A6A6XNL5"/>
<protein>
    <submittedName>
        <fullName evidence="1">Uncharacterized protein</fullName>
    </submittedName>
</protein>
<keyword evidence="2" id="KW-1185">Reference proteome</keyword>
<accession>A0A6A6XNL5</accession>
<dbReference type="Proteomes" id="UP000799757">
    <property type="component" value="Unassembled WGS sequence"/>
</dbReference>
<sequence>MWWCWGDLEGELKGRKLHSFSEGLCLAGNEKKPSEEEIDKEGWVTGEDISQLKFKLEEGGESCEVEVVK</sequence>
<name>A0A6A6XNL5_9PLEO</name>
<evidence type="ECO:0000313" key="1">
    <source>
        <dbReference type="EMBL" id="KAF2797952.1"/>
    </source>
</evidence>
<dbReference type="OrthoDB" id="2968825at2759"/>
<evidence type="ECO:0000313" key="2">
    <source>
        <dbReference type="Proteomes" id="UP000799757"/>
    </source>
</evidence>
<proteinExistence type="predicted"/>
<dbReference type="EMBL" id="MU001794">
    <property type="protein sequence ID" value="KAF2797952.1"/>
    <property type="molecule type" value="Genomic_DNA"/>
</dbReference>
<gene>
    <name evidence="1" type="ORF">K505DRAFT_322182</name>
</gene>